<evidence type="ECO:0000313" key="2">
    <source>
        <dbReference type="EMBL" id="ESU38762.1"/>
    </source>
</evidence>
<proteinExistence type="predicted"/>
<accession>V6TKC6</accession>
<comment type="caution">
    <text evidence="2">The sequence shown here is derived from an EMBL/GenBank/DDBJ whole genome shotgun (WGS) entry which is preliminary data.</text>
</comment>
<sequence length="814" mass="89524">VRQSYRWYVNTAHRYRFNFKMHLGVIAEKYTNVQLSSELQGVQIHGPEVITRRLYSAVSLKTGSPVNILEYDVAELSLEARGRLVMNLERLADIGARLPELPGSCLALHGSVVSYGREGFIYQEVQHGRSLADEISRRRSTGSSFSESEVWEILAGIVTAIDSLRKLGALNEPIFFTPDNVLLLEREDPGKPLSVLVCEYMDYQIHSLSDLLLNHEQYNFSLPFHVPSPVANHISCSSLNERLVWNIGTLVLKIMTMKPSMSSMYTTDGAINLPKLLSERGFSGQLIRIVSGCLEHDTKKREHLEKISSLVRLKTTAHLAAPVQPYEYTDGDTDLMQAAALNDTSAVSLHIGSARSQNKHGRTALMLAAERGHLEAVKLLASHELQLRDEKGMTALMYAAMAGRANVVSYLIVAGSQSGAQETGVFSSDNHCALMYTISHNRAECVRILALEETNAKVPETGGETVLMWAVHKREETFLAELADAAASCEPSSSESGKTALMLAAITGFTTAINTLLFQARRSDVHGRTALMYAVLESNTDVVELLAPHECKQHDERGEMAIIKAMRAEDVNMVKILLPHEGKGHTADGLTPLMVAAKTANRRVFDLLIDETWMVLASDGTNILDYLSRTGNTVYRKAVLTYAKTHGASLTLSPRRPSCVVEHKTQLMEATEQNRPDLVAQYLDQAGCLLPGFVSQGCGTALMMAINNRNIDCASLLVEREAGIQTKEGLTALMRAAEMDYITGVKLLSEHETTLRDWNGWCALMWAASKNNISCVRLLLSEQDLRNNAGKTALQVAQVAEQEAAASILDSASK</sequence>
<gene>
    <name evidence="2" type="ORF">DHA2_150908</name>
</gene>
<dbReference type="InterPro" id="IPR036770">
    <property type="entry name" value="Ankyrin_rpt-contain_sf"/>
</dbReference>
<name>V6TKC6_GIAIN</name>
<dbReference type="VEuPathDB" id="GiardiaDB:GL50581_3492"/>
<dbReference type="SUPFAM" id="SSF48403">
    <property type="entry name" value="Ankyrin repeat"/>
    <property type="match status" value="2"/>
</dbReference>
<reference evidence="3" key="1">
    <citation type="submission" date="2012-02" db="EMBL/GenBank/DDBJ databases">
        <title>Genome sequencing of Giardia lamblia Genotypes A2 and B isolates (DH and GS) and comparative analysis with the genomes of Genotypes A1 and E (WB and Pig).</title>
        <authorList>
            <person name="Adam R."/>
            <person name="Dahlstrom E."/>
            <person name="Martens C."/>
            <person name="Bruno D."/>
            <person name="Barbian K."/>
            <person name="Porcella S.F."/>
            <person name="Nash T."/>
        </authorList>
    </citation>
    <scope>NUCLEOTIDE SEQUENCE</scope>
    <source>
        <strain evidence="3">DH</strain>
    </source>
</reference>
<dbReference type="AlphaFoldDB" id="V6TKC6"/>
<dbReference type="EMBL" id="AHGT01000009">
    <property type="protein sequence ID" value="ESU38762.1"/>
    <property type="molecule type" value="Genomic_DNA"/>
</dbReference>
<evidence type="ECO:0000313" key="3">
    <source>
        <dbReference type="Proteomes" id="UP000018320"/>
    </source>
</evidence>
<dbReference type="InterPro" id="IPR011009">
    <property type="entry name" value="Kinase-like_dom_sf"/>
</dbReference>
<dbReference type="PROSITE" id="PS50088">
    <property type="entry name" value="ANK_REPEAT"/>
    <property type="match status" value="2"/>
</dbReference>
<dbReference type="SMART" id="SM00248">
    <property type="entry name" value="ANK"/>
    <property type="match status" value="12"/>
</dbReference>
<dbReference type="SUPFAM" id="SSF56112">
    <property type="entry name" value="Protein kinase-like (PK-like)"/>
    <property type="match status" value="1"/>
</dbReference>
<dbReference type="Gene3D" id="1.25.40.20">
    <property type="entry name" value="Ankyrin repeat-containing domain"/>
    <property type="match status" value="5"/>
</dbReference>
<dbReference type="Pfam" id="PF12796">
    <property type="entry name" value="Ank_2"/>
    <property type="match status" value="4"/>
</dbReference>
<reference evidence="2 3" key="2">
    <citation type="journal article" date="2013" name="Genome Biol. Evol.">
        <title>Genome sequencing of Giardia lamblia genotypes A2 and B isolates (DH and GS) and comparative analysis with the genomes of genotypes A1 and E (WB and Pig).</title>
        <authorList>
            <person name="Adam R.D."/>
            <person name="Dahlstrom E.W."/>
            <person name="Martens C.A."/>
            <person name="Bruno D.P."/>
            <person name="Barbian K.D."/>
            <person name="Ricklefs S.M."/>
            <person name="Hernandez M.M."/>
            <person name="Narla N.P."/>
            <person name="Patel R.B."/>
            <person name="Porcella S.F."/>
            <person name="Nash T.E."/>
        </authorList>
    </citation>
    <scope>NUCLEOTIDE SEQUENCE [LARGE SCALE GENOMIC DNA]</scope>
    <source>
        <strain evidence="2 3">DH</strain>
    </source>
</reference>
<dbReference type="InterPro" id="IPR002110">
    <property type="entry name" value="Ankyrin_rpt"/>
</dbReference>
<dbReference type="Proteomes" id="UP000018320">
    <property type="component" value="Unassembled WGS sequence"/>
</dbReference>
<feature type="non-terminal residue" evidence="2">
    <location>
        <position position="1"/>
    </location>
</feature>
<dbReference type="PANTHER" id="PTHR24120">
    <property type="entry name" value="GH07239P"/>
    <property type="match status" value="1"/>
</dbReference>
<dbReference type="PANTHER" id="PTHR24120:SF4">
    <property type="entry name" value="GH07239P"/>
    <property type="match status" value="1"/>
</dbReference>
<keyword evidence="1" id="KW-0040">ANK repeat</keyword>
<dbReference type="VEuPathDB" id="GiardiaDB:DHA2_150908"/>
<protein>
    <submittedName>
        <fullName evidence="2">Ankyrin repeat protein</fullName>
    </submittedName>
</protein>
<evidence type="ECO:0000256" key="1">
    <source>
        <dbReference type="PROSITE-ProRule" id="PRU00023"/>
    </source>
</evidence>
<dbReference type="PROSITE" id="PS50297">
    <property type="entry name" value="ANK_REP_REGION"/>
    <property type="match status" value="2"/>
</dbReference>
<feature type="repeat" description="ANK" evidence="1">
    <location>
        <begin position="391"/>
        <end position="423"/>
    </location>
</feature>
<feature type="repeat" description="ANK" evidence="1">
    <location>
        <begin position="360"/>
        <end position="380"/>
    </location>
</feature>
<dbReference type="VEuPathDB" id="GiardiaDB:QR46_1135"/>
<organism evidence="2 3">
    <name type="scientific">Giardia intestinalis</name>
    <name type="common">Giardia lamblia</name>
    <dbReference type="NCBI Taxonomy" id="5741"/>
    <lineage>
        <taxon>Eukaryota</taxon>
        <taxon>Metamonada</taxon>
        <taxon>Diplomonadida</taxon>
        <taxon>Hexamitidae</taxon>
        <taxon>Giardiinae</taxon>
        <taxon>Giardia</taxon>
    </lineage>
</organism>
<dbReference type="VEuPathDB" id="GiardiaDB:GL50803_007375"/>